<feature type="compositionally biased region" description="Polar residues" evidence="1">
    <location>
        <begin position="1"/>
        <end position="19"/>
    </location>
</feature>
<evidence type="ECO:0000313" key="3">
    <source>
        <dbReference type="Proteomes" id="UP001152523"/>
    </source>
</evidence>
<reference evidence="2" key="1">
    <citation type="submission" date="2022-07" db="EMBL/GenBank/DDBJ databases">
        <authorList>
            <person name="Macas J."/>
            <person name="Novak P."/>
            <person name="Neumann P."/>
        </authorList>
    </citation>
    <scope>NUCLEOTIDE SEQUENCE</scope>
</reference>
<comment type="caution">
    <text evidence="2">The sequence shown here is derived from an EMBL/GenBank/DDBJ whole genome shotgun (WGS) entry which is preliminary data.</text>
</comment>
<name>A0AAV0GEM6_9ASTE</name>
<dbReference type="AlphaFoldDB" id="A0AAV0GEM6"/>
<sequence>MQLQNMSSIKRPSRRNWSSPALGANQLHPIKGILGCLQSLITCPQERANSLSRAKHAKSQCNPRSACLRRTSTPAFSAEKKIPSANDSEPSIFSTQGMAWNIYCKQ</sequence>
<proteinExistence type="predicted"/>
<organism evidence="2 3">
    <name type="scientific">Cuscuta epithymum</name>
    <dbReference type="NCBI Taxonomy" id="186058"/>
    <lineage>
        <taxon>Eukaryota</taxon>
        <taxon>Viridiplantae</taxon>
        <taxon>Streptophyta</taxon>
        <taxon>Embryophyta</taxon>
        <taxon>Tracheophyta</taxon>
        <taxon>Spermatophyta</taxon>
        <taxon>Magnoliopsida</taxon>
        <taxon>eudicotyledons</taxon>
        <taxon>Gunneridae</taxon>
        <taxon>Pentapetalae</taxon>
        <taxon>asterids</taxon>
        <taxon>lamiids</taxon>
        <taxon>Solanales</taxon>
        <taxon>Convolvulaceae</taxon>
        <taxon>Cuscuteae</taxon>
        <taxon>Cuscuta</taxon>
        <taxon>Cuscuta subgen. Cuscuta</taxon>
    </lineage>
</organism>
<keyword evidence="3" id="KW-1185">Reference proteome</keyword>
<evidence type="ECO:0000313" key="2">
    <source>
        <dbReference type="EMBL" id="CAH9146283.1"/>
    </source>
</evidence>
<dbReference type="EMBL" id="CAMAPF010001098">
    <property type="protein sequence ID" value="CAH9146283.1"/>
    <property type="molecule type" value="Genomic_DNA"/>
</dbReference>
<evidence type="ECO:0000256" key="1">
    <source>
        <dbReference type="SAM" id="MobiDB-lite"/>
    </source>
</evidence>
<feature type="region of interest" description="Disordered" evidence="1">
    <location>
        <begin position="1"/>
        <end position="22"/>
    </location>
</feature>
<dbReference type="Proteomes" id="UP001152523">
    <property type="component" value="Unassembled WGS sequence"/>
</dbReference>
<gene>
    <name evidence="2" type="ORF">CEPIT_LOCUS42869</name>
</gene>
<protein>
    <submittedName>
        <fullName evidence="2">Uncharacterized protein</fullName>
    </submittedName>
</protein>
<accession>A0AAV0GEM6</accession>